<gene>
    <name evidence="2" type="primary">atp8</name>
</gene>
<keyword evidence="1" id="KW-0472">Membrane</keyword>
<evidence type="ECO:0000313" key="2">
    <source>
        <dbReference type="EMBL" id="AAL18205.1"/>
    </source>
</evidence>
<keyword evidence="1" id="KW-1133">Transmembrane helix</keyword>
<dbReference type="EC" id="3.6.1.34" evidence="2"/>
<organism evidence="2">
    <name type="scientific">Narceus annularis</name>
    <name type="common">Millipede</name>
    <dbReference type="NCBI Taxonomy" id="174156"/>
    <lineage>
        <taxon>Eukaryota</taxon>
        <taxon>Metazoa</taxon>
        <taxon>Ecdysozoa</taxon>
        <taxon>Arthropoda</taxon>
        <taxon>Myriapoda</taxon>
        <taxon>Diplopoda</taxon>
        <taxon>Helminthomorpha</taxon>
        <taxon>Spirobolidae</taxon>
        <taxon>Narceus</taxon>
    </lineage>
</organism>
<accession>Q8WAA2</accession>
<name>Q8WAA2_NARAN</name>
<proteinExistence type="predicted"/>
<keyword evidence="2" id="KW-0378">Hydrolase</keyword>
<sequence>MPQMFPTQWITLTLFFTSMVLILFVKINYFFSQPTPPASPTSPITLAAWLW</sequence>
<geneLocation type="mitochondrion" evidence="2"/>
<reference evidence="2" key="1">
    <citation type="journal article" date="2002" name="Mol. Biol. Evol.">
        <title>Complete mtDNA sequences of two millipedes suggest a new model for mitochondrial gene rearrangements: duplication and nonrandom loss.</title>
        <authorList>
            <person name="Lavrov D.V."/>
            <person name="Boore J.L."/>
            <person name="Brown W.M."/>
        </authorList>
    </citation>
    <scope>NUCLEOTIDE SEQUENCE</scope>
</reference>
<feature type="transmembrane region" description="Helical" evidence="1">
    <location>
        <begin position="12"/>
        <end position="31"/>
    </location>
</feature>
<dbReference type="EMBL" id="AY055727">
    <property type="protein sequence ID" value="AAL18205.1"/>
    <property type="molecule type" value="Genomic_DNA"/>
</dbReference>
<dbReference type="GeneID" id="804562"/>
<protein>
    <submittedName>
        <fullName evidence="2">ATP synthase F0 subunit 8</fullName>
        <ecNumber evidence="2">3.6.1.34</ecNumber>
    </submittedName>
</protein>
<dbReference type="AlphaFoldDB" id="Q8WAA2"/>
<dbReference type="RefSeq" id="NP_542471.1">
    <property type="nucleotide sequence ID" value="NC_003343.1"/>
</dbReference>
<evidence type="ECO:0000256" key="1">
    <source>
        <dbReference type="SAM" id="Phobius"/>
    </source>
</evidence>
<dbReference type="CTD" id="4509"/>
<keyword evidence="1" id="KW-0812">Transmembrane</keyword>
<dbReference type="GO" id="GO:0016787">
    <property type="term" value="F:hydrolase activity"/>
    <property type="evidence" value="ECO:0007669"/>
    <property type="project" value="UniProtKB-KW"/>
</dbReference>
<keyword evidence="2" id="KW-0496">Mitochondrion</keyword>